<dbReference type="AlphaFoldDB" id="A0A0H5SXK7"/>
<protein>
    <submittedName>
        <fullName evidence="1">Uncharacterized protein</fullName>
    </submittedName>
</protein>
<dbReference type="Proteomes" id="UP000236497">
    <property type="component" value="Unassembled WGS sequence"/>
</dbReference>
<keyword evidence="2" id="KW-1185">Reference proteome</keyword>
<reference evidence="1 2" key="1">
    <citation type="submission" date="2015-06" db="EMBL/GenBank/DDBJ databases">
        <authorList>
            <person name="Wibberg Daniel"/>
        </authorList>
    </citation>
    <scope>NUCLEOTIDE SEQUENCE [LARGE SCALE GENOMIC DNA]</scope>
    <source>
        <strain evidence="1 2">T3/55T</strain>
    </source>
</reference>
<sequence>MDEIAPSLMEEEKNKTKAWYITKKNNWGVSMLGSPVGLSFCEEWAKEFVWPQEDE</sequence>
<proteinExistence type="predicted"/>
<evidence type="ECO:0000313" key="2">
    <source>
        <dbReference type="Proteomes" id="UP000236497"/>
    </source>
</evidence>
<dbReference type="EMBL" id="CVTD020000019">
    <property type="protein sequence ID" value="CRZ35083.1"/>
    <property type="molecule type" value="Genomic_DNA"/>
</dbReference>
<accession>A0A0H5SXK7</accession>
<evidence type="ECO:0000313" key="1">
    <source>
        <dbReference type="EMBL" id="CRZ35083.1"/>
    </source>
</evidence>
<organism evidence="1 2">
    <name type="scientific">Herbinix hemicellulosilytica</name>
    <dbReference type="NCBI Taxonomy" id="1564487"/>
    <lineage>
        <taxon>Bacteria</taxon>
        <taxon>Bacillati</taxon>
        <taxon>Bacillota</taxon>
        <taxon>Clostridia</taxon>
        <taxon>Lachnospirales</taxon>
        <taxon>Lachnospiraceae</taxon>
        <taxon>Herbinix</taxon>
    </lineage>
</organism>
<name>A0A0H5SXK7_HERHM</name>
<gene>
    <name evidence="1" type="ORF">HHT355_1884</name>
</gene>